<dbReference type="Proteomes" id="UP000028837">
    <property type="component" value="Unassembled WGS sequence"/>
</dbReference>
<feature type="region of interest" description="Disordered" evidence="1">
    <location>
        <begin position="666"/>
        <end position="691"/>
    </location>
</feature>
<feature type="compositionally biased region" description="Basic and acidic residues" evidence="1">
    <location>
        <begin position="375"/>
        <end position="384"/>
    </location>
</feature>
<feature type="signal peptide" evidence="3">
    <location>
        <begin position="1"/>
        <end position="21"/>
    </location>
</feature>
<keyword evidence="2" id="KW-0472">Membrane</keyword>
<feature type="region of interest" description="Disordered" evidence="1">
    <location>
        <begin position="370"/>
        <end position="393"/>
    </location>
</feature>
<evidence type="ECO:0000313" key="5">
    <source>
        <dbReference type="Proteomes" id="UP000028837"/>
    </source>
</evidence>
<feature type="transmembrane region" description="Helical" evidence="2">
    <location>
        <begin position="609"/>
        <end position="627"/>
    </location>
</feature>
<evidence type="ECO:0000313" key="4">
    <source>
        <dbReference type="EMBL" id="KFG45569.1"/>
    </source>
</evidence>
<protein>
    <submittedName>
        <fullName evidence="4">Putative transmembrane protein</fullName>
    </submittedName>
</protein>
<dbReference type="EMBL" id="AHZU02000348">
    <property type="protein sequence ID" value="KFG45569.1"/>
    <property type="molecule type" value="Genomic_DNA"/>
</dbReference>
<keyword evidence="3" id="KW-0732">Signal</keyword>
<proteinExistence type="predicted"/>
<comment type="caution">
    <text evidence="4">The sequence shown here is derived from an EMBL/GenBank/DDBJ whole genome shotgun (WGS) entry which is preliminary data.</text>
</comment>
<accession>A0A086KMF1</accession>
<sequence length="691" mass="76724">MRTQWQLLAFMWICGVHSCAGSPPHRGTGFVTFNSSEILLGKDVGRRWLPRAQQEYLSPPHAVAFVQVTEERRGRIGNLLQRAADFITRRNLVTEEETQAAIDEHVRTKDGLNLGILSCTSYPSERTRKKVDRFCNEFPRGSQLISLCHRLEHWLLQKLDHLKTSCKSGVAECLQQLRLPLTQTALVGLYSDEGDDELYKLRRPDLPQVDLSVLYSGEDAVSPLFKETVGASFSVSVYGQERVEGIVSAKQVSALPPERRHRLLLSLLAYFLLDLRSIPLVDPMLITLLLRLTTSGCGRTEKRKVEVEARGRKRPIKVKGKRVMLVAWSELIKHMVGIGDCSSFSSAPNCVLLTTFLHWQQQVTEQLNKVSVGQGDEREADPKGDTNAAEHTQADEKLHKLAAKVLRRVERTLLLVNSMMQIKFKWLINFLGNHKSSRNLLLKVAKKLANKTFGLSTVSRKAEKDAKKLAMPLAARYGIVLFYKVQKEGEVLVSTGKQGLGKLVGQLVRTTLKQMWGLDTDIKAKKRNGQSLIQKASKASTVVSFRKMLQAAGKPVGVRWIPRHSLHFPCDSRFVRQMKAYIFPGNFSHCDEAHISLIQTGTGGLSKKLVTGGAGLVAIIFGISGVVSGGISMIFPALFIIGGLCLCLYSVISSLQDLGIVPRLGDHQSAGTEDHEPLEEGDESPDEELIG</sequence>
<gene>
    <name evidence="4" type="ORF">TGDOM2_225150</name>
</gene>
<keyword evidence="2" id="KW-1133">Transmembrane helix</keyword>
<dbReference type="OrthoDB" id="330826at2759"/>
<organism evidence="4 5">
    <name type="scientific">Toxoplasma gondii GAB2-2007-GAL-DOM2</name>
    <dbReference type="NCBI Taxonomy" id="1130820"/>
    <lineage>
        <taxon>Eukaryota</taxon>
        <taxon>Sar</taxon>
        <taxon>Alveolata</taxon>
        <taxon>Apicomplexa</taxon>
        <taxon>Conoidasida</taxon>
        <taxon>Coccidia</taxon>
        <taxon>Eucoccidiorida</taxon>
        <taxon>Eimeriorina</taxon>
        <taxon>Sarcocystidae</taxon>
        <taxon>Toxoplasma</taxon>
    </lineage>
</organism>
<reference evidence="4 5" key="1">
    <citation type="submission" date="2014-02" db="EMBL/GenBank/DDBJ databases">
        <authorList>
            <person name="Sibley D."/>
            <person name="Venepally P."/>
            <person name="Karamycheva S."/>
            <person name="Hadjithomas M."/>
            <person name="Khan A."/>
            <person name="Brunk B."/>
            <person name="Roos D."/>
            <person name="Caler E."/>
            <person name="Lorenzi H."/>
        </authorList>
    </citation>
    <scope>NUCLEOTIDE SEQUENCE [LARGE SCALE GENOMIC DNA]</scope>
    <source>
        <strain evidence="4 5">GAB2-2007-GAL-DOM2</strain>
    </source>
</reference>
<evidence type="ECO:0000256" key="1">
    <source>
        <dbReference type="SAM" id="MobiDB-lite"/>
    </source>
</evidence>
<evidence type="ECO:0000256" key="3">
    <source>
        <dbReference type="SAM" id="SignalP"/>
    </source>
</evidence>
<feature type="compositionally biased region" description="Acidic residues" evidence="1">
    <location>
        <begin position="676"/>
        <end position="691"/>
    </location>
</feature>
<evidence type="ECO:0000256" key="2">
    <source>
        <dbReference type="SAM" id="Phobius"/>
    </source>
</evidence>
<feature type="transmembrane region" description="Helical" evidence="2">
    <location>
        <begin position="633"/>
        <end position="652"/>
    </location>
</feature>
<feature type="chain" id="PRO_5001809382" evidence="3">
    <location>
        <begin position="22"/>
        <end position="691"/>
    </location>
</feature>
<keyword evidence="2 4" id="KW-0812">Transmembrane</keyword>
<name>A0A086KMF1_TOXGO</name>
<dbReference type="VEuPathDB" id="ToxoDB:TGDOM2_225150"/>
<dbReference type="AlphaFoldDB" id="A0A086KMF1"/>